<keyword evidence="6 8" id="KW-0326">Glycosidase</keyword>
<evidence type="ECO:0000256" key="6">
    <source>
        <dbReference type="ARBA" id="ARBA00023295"/>
    </source>
</evidence>
<dbReference type="FunFam" id="1.50.10.10:FF:000020">
    <property type="entry name" value="Endoglucanase"/>
    <property type="match status" value="1"/>
</dbReference>
<dbReference type="PANTHER" id="PTHR22298">
    <property type="entry name" value="ENDO-1,4-BETA-GLUCANASE"/>
    <property type="match status" value="1"/>
</dbReference>
<evidence type="ECO:0000259" key="11">
    <source>
        <dbReference type="Pfam" id="PF00759"/>
    </source>
</evidence>
<evidence type="ECO:0000256" key="10">
    <source>
        <dbReference type="RuleBase" id="RU361166"/>
    </source>
</evidence>
<dbReference type="OrthoDB" id="10257085at2759"/>
<keyword evidence="5 8" id="KW-0119">Carbohydrate metabolism</keyword>
<keyword evidence="10" id="KW-0732">Signal</keyword>
<organism evidence="12 13">
    <name type="scientific">Papaver somniferum</name>
    <name type="common">Opium poppy</name>
    <dbReference type="NCBI Taxonomy" id="3469"/>
    <lineage>
        <taxon>Eukaryota</taxon>
        <taxon>Viridiplantae</taxon>
        <taxon>Streptophyta</taxon>
        <taxon>Embryophyta</taxon>
        <taxon>Tracheophyta</taxon>
        <taxon>Spermatophyta</taxon>
        <taxon>Magnoliopsida</taxon>
        <taxon>Ranunculales</taxon>
        <taxon>Papaveraceae</taxon>
        <taxon>Papaveroideae</taxon>
        <taxon>Papaver</taxon>
    </lineage>
</organism>
<dbReference type="InterPro" id="IPR012341">
    <property type="entry name" value="6hp_glycosidase-like_sf"/>
</dbReference>
<evidence type="ECO:0000256" key="9">
    <source>
        <dbReference type="PROSITE-ProRule" id="PRU10060"/>
    </source>
</evidence>
<dbReference type="InterPro" id="IPR001701">
    <property type="entry name" value="Glyco_hydro_9"/>
</dbReference>
<reference evidence="12 13" key="1">
    <citation type="journal article" date="2018" name="Science">
        <title>The opium poppy genome and morphinan production.</title>
        <authorList>
            <person name="Guo L."/>
            <person name="Winzer T."/>
            <person name="Yang X."/>
            <person name="Li Y."/>
            <person name="Ning Z."/>
            <person name="He Z."/>
            <person name="Teodor R."/>
            <person name="Lu Y."/>
            <person name="Bowser T.A."/>
            <person name="Graham I.A."/>
            <person name="Ye K."/>
        </authorList>
    </citation>
    <scope>NUCLEOTIDE SEQUENCE [LARGE SCALE GENOMIC DNA]</scope>
    <source>
        <strain evidence="13">cv. HN1</strain>
        <tissue evidence="12">Leaves</tissue>
    </source>
</reference>
<evidence type="ECO:0000256" key="3">
    <source>
        <dbReference type="ARBA" id="ARBA00022801"/>
    </source>
</evidence>
<keyword evidence="7 8" id="KW-0624">Polysaccharide degradation</keyword>
<dbReference type="Proteomes" id="UP000316621">
    <property type="component" value="Chromosome 11"/>
</dbReference>
<keyword evidence="4 10" id="KW-0136">Cellulose degradation</keyword>
<evidence type="ECO:0000256" key="1">
    <source>
        <dbReference type="ARBA" id="ARBA00000966"/>
    </source>
</evidence>
<keyword evidence="3 8" id="KW-0378">Hydrolase</keyword>
<sequence length="528" mass="57792">MGRGCLVFGFLVVCLFLLSRIGLAAEDEASSSSVALINYRDALGKTILFFEGQRSGKLPPNQRVKWRGDSALSDGKSETVNLIGGYYDAGDNVKFVWPMAFSVSLLSWAAVEYNSSLSSAKQLGNLRSAIRWGTDFILKAHTSRTTFYTQVGDANIDHQCWERPEDMDTPRDLKKITPSSPGTEVAADAAAALAAASIVFKSASPKYSSKILSHSKLLFEFANANRGSYGGSCPFYCSYSGYQDELLWAAAWLYKASGDRKYLSFVSDNQGWSQSVSEFSWDNKLAGAQVLLAKENLKGKTNLAKFKNDADSFVCKLMPGSSSVQIQTTPGGLLYTRDSSNLQYVTTATMFLFAYSKTLKEARIDGVQCGSIKFSTSKIRSFAKSQVDYILGNNPKKMSYMVGFGTKYPLRLHHRGASIVPVHAHPAKIGCNEGMSNWFSTNNPNPNNHIGAIVGGPDSNDEFKDMRSDYSHSEPTTYMNAAMVGSVAPLLSSGRNYQDYGSCFHLLETNNTTDTSIAHDNDDDDDDV</sequence>
<protein>
    <recommendedName>
        <fullName evidence="10">Endoglucanase</fullName>
        <ecNumber evidence="10">3.2.1.4</ecNumber>
    </recommendedName>
</protein>
<dbReference type="PROSITE" id="PS00592">
    <property type="entry name" value="GH9_2"/>
    <property type="match status" value="1"/>
</dbReference>
<dbReference type="GO" id="GO:0030245">
    <property type="term" value="P:cellulose catabolic process"/>
    <property type="evidence" value="ECO:0007669"/>
    <property type="project" value="UniProtKB-KW"/>
</dbReference>
<keyword evidence="13" id="KW-1185">Reference proteome</keyword>
<evidence type="ECO:0000256" key="4">
    <source>
        <dbReference type="ARBA" id="ARBA00023001"/>
    </source>
</evidence>
<dbReference type="InterPro" id="IPR033126">
    <property type="entry name" value="Glyco_hydro_9_Asp/Glu_AS"/>
</dbReference>
<evidence type="ECO:0000256" key="8">
    <source>
        <dbReference type="PROSITE-ProRule" id="PRU10059"/>
    </source>
</evidence>
<feature type="chain" id="PRO_5021509136" description="Endoglucanase" evidence="10">
    <location>
        <begin position="25"/>
        <end position="528"/>
    </location>
</feature>
<dbReference type="Gramene" id="RZC82271">
    <property type="protein sequence ID" value="RZC82271"/>
    <property type="gene ID" value="C5167_045055"/>
</dbReference>
<dbReference type="InterPro" id="IPR018221">
    <property type="entry name" value="Glyco_hydro_9_His_AS"/>
</dbReference>
<dbReference type="EC" id="3.2.1.4" evidence="10"/>
<dbReference type="PROSITE" id="PS00698">
    <property type="entry name" value="GH9_3"/>
    <property type="match status" value="1"/>
</dbReference>
<evidence type="ECO:0000313" key="13">
    <source>
        <dbReference type="Proteomes" id="UP000316621"/>
    </source>
</evidence>
<dbReference type="SUPFAM" id="SSF48208">
    <property type="entry name" value="Six-hairpin glycosidases"/>
    <property type="match status" value="1"/>
</dbReference>
<evidence type="ECO:0000313" key="12">
    <source>
        <dbReference type="EMBL" id="RZC82271.1"/>
    </source>
</evidence>
<evidence type="ECO:0000256" key="7">
    <source>
        <dbReference type="ARBA" id="ARBA00023326"/>
    </source>
</evidence>
<dbReference type="AlphaFoldDB" id="A0A4Y7LDB2"/>
<comment type="catalytic activity">
    <reaction evidence="1 10">
        <text>Endohydrolysis of (1-&gt;4)-beta-D-glucosidic linkages in cellulose, lichenin and cereal beta-D-glucans.</text>
        <dbReference type="EC" id="3.2.1.4"/>
    </reaction>
</comment>
<dbReference type="InterPro" id="IPR008928">
    <property type="entry name" value="6-hairpin_glycosidase_sf"/>
</dbReference>
<feature type="domain" description="Glycoside hydrolase family 9" evidence="11">
    <location>
        <begin position="39"/>
        <end position="486"/>
    </location>
</feature>
<feature type="signal peptide" evidence="10">
    <location>
        <begin position="1"/>
        <end position="24"/>
    </location>
</feature>
<dbReference type="STRING" id="3469.A0A4Y7LDB2"/>
<proteinExistence type="inferred from homology"/>
<feature type="active site" evidence="9">
    <location>
        <position position="465"/>
    </location>
</feature>
<evidence type="ECO:0000256" key="5">
    <source>
        <dbReference type="ARBA" id="ARBA00023277"/>
    </source>
</evidence>
<dbReference type="OMA" id="NNQGWSQ"/>
<accession>A0A4Y7LDB2</accession>
<dbReference type="Gene3D" id="1.50.10.10">
    <property type="match status" value="1"/>
</dbReference>
<comment type="similarity">
    <text evidence="2 8 10">Belongs to the glycosyl hydrolase 9 (cellulase E) family.</text>
</comment>
<dbReference type="GO" id="GO:0008810">
    <property type="term" value="F:cellulase activity"/>
    <property type="evidence" value="ECO:0007669"/>
    <property type="project" value="UniProtKB-EC"/>
</dbReference>
<gene>
    <name evidence="12" type="ORF">C5167_045055</name>
</gene>
<dbReference type="EMBL" id="CM010725">
    <property type="protein sequence ID" value="RZC82271.1"/>
    <property type="molecule type" value="Genomic_DNA"/>
</dbReference>
<feature type="active site" evidence="9">
    <location>
        <position position="474"/>
    </location>
</feature>
<dbReference type="Pfam" id="PF00759">
    <property type="entry name" value="Glyco_hydro_9"/>
    <property type="match status" value="1"/>
</dbReference>
<evidence type="ECO:0000256" key="2">
    <source>
        <dbReference type="ARBA" id="ARBA00007072"/>
    </source>
</evidence>
<name>A0A4Y7LDB2_PAPSO</name>
<feature type="active site" evidence="8">
    <location>
        <position position="413"/>
    </location>
</feature>